<evidence type="ECO:0000259" key="3">
    <source>
        <dbReference type="Pfam" id="PF26168"/>
    </source>
</evidence>
<dbReference type="InterPro" id="IPR002213">
    <property type="entry name" value="UDP_glucos_trans"/>
</dbReference>
<protein>
    <recommendedName>
        <fullName evidence="3">Glycosyltransferase N-terminal domain-containing protein</fullName>
    </recommendedName>
</protein>
<gene>
    <name evidence="4" type="ORF">GIB67_005084</name>
</gene>
<dbReference type="Proteomes" id="UP000541444">
    <property type="component" value="Unassembled WGS sequence"/>
</dbReference>
<proteinExistence type="inferred from homology"/>
<keyword evidence="2" id="KW-0808">Transferase</keyword>
<dbReference type="CDD" id="cd03784">
    <property type="entry name" value="GT1_Gtf-like"/>
    <property type="match status" value="1"/>
</dbReference>
<dbReference type="AlphaFoldDB" id="A0A7J7KUS7"/>
<dbReference type="Pfam" id="PF26168">
    <property type="entry name" value="Glyco_transf_N"/>
    <property type="match status" value="1"/>
</dbReference>
<reference evidence="4 5" key="1">
    <citation type="journal article" date="2020" name="IScience">
        <title>Genome Sequencing of the Endangered Kingdonia uniflora (Circaeasteraceae, Ranunculales) Reveals Potential Mechanisms of Evolutionary Specialization.</title>
        <authorList>
            <person name="Sun Y."/>
            <person name="Deng T."/>
            <person name="Zhang A."/>
            <person name="Moore M.J."/>
            <person name="Landis J.B."/>
            <person name="Lin N."/>
            <person name="Zhang H."/>
            <person name="Zhang X."/>
            <person name="Huang J."/>
            <person name="Zhang X."/>
            <person name="Sun H."/>
            <person name="Wang H."/>
        </authorList>
    </citation>
    <scope>NUCLEOTIDE SEQUENCE [LARGE SCALE GENOMIC DNA]</scope>
    <source>
        <strain evidence="4">TB1705</strain>
        <tissue evidence="4">Leaf</tissue>
    </source>
</reference>
<keyword evidence="5" id="KW-1185">Reference proteome</keyword>
<sequence>MTSVIISDKPHAVCIPFPAQGHINPMLKLAKLLHHKGFHITFVNTEFNNKRLLKSVPEFVKGLPDFQFGTIPDGLPPSDVDATQDIPALCDSLRKNCVFPFRDLLAKLNNTSLSKGPPVSCIVSDGVMSFTLQAAEELGIPEVLFWTFSAPGFMAYLHYPQLIQRGLTPFKALKEVDRNFEVKEELYKIRKGFFGRIDNQVIDQDRVSIYFQEAEGKRTNLRKDVREKIADAWRVIELKYGKILDEVRKDYYKGLVKSGRLVFEDLDAEGDAPEAPEVLSGIEVVDDVVMMETNGLRPGELAEVFTLDDVVKVDEVFSHPVV</sequence>
<dbReference type="OrthoDB" id="5835829at2759"/>
<comment type="similarity">
    <text evidence="1">Belongs to the UDP-glycosyltransferase family.</text>
</comment>
<accession>A0A7J7KUS7</accession>
<dbReference type="GO" id="GO:0080044">
    <property type="term" value="F:quercetin 7-O-glucosyltransferase activity"/>
    <property type="evidence" value="ECO:0007669"/>
    <property type="project" value="TreeGrafter"/>
</dbReference>
<dbReference type="EMBL" id="JACGCM010002892">
    <property type="protein sequence ID" value="KAF6134074.1"/>
    <property type="molecule type" value="Genomic_DNA"/>
</dbReference>
<feature type="domain" description="Glycosyltransferase N-terminal" evidence="3">
    <location>
        <begin position="13"/>
        <end position="138"/>
    </location>
</feature>
<evidence type="ECO:0000313" key="4">
    <source>
        <dbReference type="EMBL" id="KAF6134074.1"/>
    </source>
</evidence>
<dbReference type="SUPFAM" id="SSF53756">
    <property type="entry name" value="UDP-Glycosyltransferase/glycogen phosphorylase"/>
    <property type="match status" value="1"/>
</dbReference>
<dbReference type="InterPro" id="IPR058980">
    <property type="entry name" value="Glyco_transf_N"/>
</dbReference>
<name>A0A7J7KUS7_9MAGN</name>
<dbReference type="GO" id="GO:0080043">
    <property type="term" value="F:quercetin 3-O-glucosyltransferase activity"/>
    <property type="evidence" value="ECO:0007669"/>
    <property type="project" value="TreeGrafter"/>
</dbReference>
<evidence type="ECO:0000256" key="2">
    <source>
        <dbReference type="ARBA" id="ARBA00022679"/>
    </source>
</evidence>
<dbReference type="Gene3D" id="3.40.50.2000">
    <property type="entry name" value="Glycogen Phosphorylase B"/>
    <property type="match status" value="1"/>
</dbReference>
<dbReference type="PANTHER" id="PTHR11926">
    <property type="entry name" value="GLUCOSYL/GLUCURONOSYL TRANSFERASES"/>
    <property type="match status" value="1"/>
</dbReference>
<organism evidence="4 5">
    <name type="scientific">Kingdonia uniflora</name>
    <dbReference type="NCBI Taxonomy" id="39325"/>
    <lineage>
        <taxon>Eukaryota</taxon>
        <taxon>Viridiplantae</taxon>
        <taxon>Streptophyta</taxon>
        <taxon>Embryophyta</taxon>
        <taxon>Tracheophyta</taxon>
        <taxon>Spermatophyta</taxon>
        <taxon>Magnoliopsida</taxon>
        <taxon>Ranunculales</taxon>
        <taxon>Circaeasteraceae</taxon>
        <taxon>Kingdonia</taxon>
    </lineage>
</organism>
<evidence type="ECO:0000313" key="5">
    <source>
        <dbReference type="Proteomes" id="UP000541444"/>
    </source>
</evidence>
<dbReference type="PANTHER" id="PTHR11926:SF774">
    <property type="entry name" value="UDP-GLYCOSYLTRANSFERASE 85A1-RELATED"/>
    <property type="match status" value="1"/>
</dbReference>
<comment type="caution">
    <text evidence="4">The sequence shown here is derived from an EMBL/GenBank/DDBJ whole genome shotgun (WGS) entry which is preliminary data.</text>
</comment>
<evidence type="ECO:0000256" key="1">
    <source>
        <dbReference type="ARBA" id="ARBA00009995"/>
    </source>
</evidence>